<evidence type="ECO:0000313" key="3">
    <source>
        <dbReference type="Proteomes" id="UP000007875"/>
    </source>
</evidence>
<evidence type="ECO:0000256" key="1">
    <source>
        <dbReference type="SAM" id="MobiDB-lite"/>
    </source>
</evidence>
<reference evidence="2" key="3">
    <citation type="submission" date="2025-09" db="UniProtKB">
        <authorList>
            <consortium name="Ensembl"/>
        </authorList>
    </citation>
    <scope>IDENTIFICATION</scope>
</reference>
<proteinExistence type="predicted"/>
<evidence type="ECO:0000313" key="2">
    <source>
        <dbReference type="Ensembl" id="ENSCSAVP00000001426.1"/>
    </source>
</evidence>
<feature type="compositionally biased region" description="Polar residues" evidence="1">
    <location>
        <begin position="77"/>
        <end position="88"/>
    </location>
</feature>
<feature type="region of interest" description="Disordered" evidence="1">
    <location>
        <begin position="218"/>
        <end position="241"/>
    </location>
</feature>
<keyword evidence="3" id="KW-1185">Reference proteome</keyword>
<reference evidence="2" key="2">
    <citation type="submission" date="2025-08" db="UniProtKB">
        <authorList>
            <consortium name="Ensembl"/>
        </authorList>
    </citation>
    <scope>IDENTIFICATION</scope>
</reference>
<feature type="compositionally biased region" description="Polar residues" evidence="1">
    <location>
        <begin position="220"/>
        <end position="241"/>
    </location>
</feature>
<dbReference type="HOGENOM" id="CLU_1153901_0_0_1"/>
<organism evidence="2 3">
    <name type="scientific">Ciona savignyi</name>
    <name type="common">Pacific transparent sea squirt</name>
    <dbReference type="NCBI Taxonomy" id="51511"/>
    <lineage>
        <taxon>Eukaryota</taxon>
        <taxon>Metazoa</taxon>
        <taxon>Chordata</taxon>
        <taxon>Tunicata</taxon>
        <taxon>Ascidiacea</taxon>
        <taxon>Phlebobranchia</taxon>
        <taxon>Cionidae</taxon>
        <taxon>Ciona</taxon>
    </lineage>
</organism>
<name>H2Y7X8_CIOSA</name>
<accession>H2Y7X8</accession>
<reference evidence="3" key="1">
    <citation type="submission" date="2003-08" db="EMBL/GenBank/DDBJ databases">
        <authorList>
            <person name="Birren B."/>
            <person name="Nusbaum C."/>
            <person name="Abebe A."/>
            <person name="Abouelleil A."/>
            <person name="Adekoya E."/>
            <person name="Ait-zahra M."/>
            <person name="Allen N."/>
            <person name="Allen T."/>
            <person name="An P."/>
            <person name="Anderson M."/>
            <person name="Anderson S."/>
            <person name="Arachchi H."/>
            <person name="Armbruster J."/>
            <person name="Bachantsang P."/>
            <person name="Baldwin J."/>
            <person name="Barry A."/>
            <person name="Bayul T."/>
            <person name="Blitshsteyn B."/>
            <person name="Bloom T."/>
            <person name="Blye J."/>
            <person name="Boguslavskiy L."/>
            <person name="Borowsky M."/>
            <person name="Boukhgalter B."/>
            <person name="Brunache A."/>
            <person name="Butler J."/>
            <person name="Calixte N."/>
            <person name="Calvo S."/>
            <person name="Camarata J."/>
            <person name="Campo K."/>
            <person name="Chang J."/>
            <person name="Cheshatsang Y."/>
            <person name="Citroen M."/>
            <person name="Collymore A."/>
            <person name="Considine T."/>
            <person name="Cook A."/>
            <person name="Cooke P."/>
            <person name="Corum B."/>
            <person name="Cuomo C."/>
            <person name="David R."/>
            <person name="Dawoe T."/>
            <person name="Degray S."/>
            <person name="Dodge S."/>
            <person name="Dooley K."/>
            <person name="Dorje P."/>
            <person name="Dorjee K."/>
            <person name="Dorris L."/>
            <person name="Duffey N."/>
            <person name="Dupes A."/>
            <person name="Elkins T."/>
            <person name="Engels R."/>
            <person name="Erickson J."/>
            <person name="Farina A."/>
            <person name="Faro S."/>
            <person name="Ferreira P."/>
            <person name="Fischer H."/>
            <person name="Fitzgerald M."/>
            <person name="Foley K."/>
            <person name="Gage D."/>
            <person name="Galagan J."/>
            <person name="Gearin G."/>
            <person name="Gnerre S."/>
            <person name="Gnirke A."/>
            <person name="Goyette A."/>
            <person name="Graham J."/>
            <person name="Grandbois E."/>
            <person name="Gyaltsen K."/>
            <person name="Hafez N."/>
            <person name="Hagopian D."/>
            <person name="Hagos B."/>
            <person name="Hall J."/>
            <person name="Hatcher B."/>
            <person name="Heller A."/>
            <person name="Higgins H."/>
            <person name="Honan T."/>
            <person name="Horn A."/>
            <person name="Houde N."/>
            <person name="Hughes L."/>
            <person name="Hulme W."/>
            <person name="Husby E."/>
            <person name="Iliev I."/>
            <person name="Jaffe D."/>
            <person name="Jones C."/>
            <person name="Kamal M."/>
            <person name="Kamat A."/>
            <person name="Kamvysselis M."/>
            <person name="Karlsson E."/>
            <person name="Kells C."/>
            <person name="Kieu A."/>
            <person name="Kisner P."/>
            <person name="Kodira C."/>
            <person name="Kulbokas E."/>
            <person name="Labutti K."/>
            <person name="Lama D."/>
            <person name="Landers T."/>
            <person name="Leger J."/>
            <person name="Levine S."/>
            <person name="Lewis D."/>
            <person name="Lewis T."/>
            <person name="Lindblad-toh K."/>
            <person name="Liu X."/>
            <person name="Lokyitsang T."/>
            <person name="Lokyitsang Y."/>
            <person name="Lucien O."/>
            <person name="Lui A."/>
            <person name="Ma L.J."/>
            <person name="Mabbitt R."/>
            <person name="Macdonald J."/>
            <person name="Maclean C."/>
            <person name="Major J."/>
            <person name="Manning J."/>
            <person name="Marabella R."/>
            <person name="Maru K."/>
            <person name="Matthews C."/>
            <person name="Mauceli E."/>
            <person name="Mccarthy M."/>
            <person name="Mcdonough S."/>
            <person name="Mcghee T."/>
            <person name="Meldrim J."/>
            <person name="Meneus L."/>
            <person name="Mesirov J."/>
            <person name="Mihalev A."/>
            <person name="Mihova T."/>
            <person name="Mikkelsen T."/>
            <person name="Mlenga V."/>
            <person name="Moru K."/>
            <person name="Mozes J."/>
            <person name="Mulrain L."/>
            <person name="Munson G."/>
            <person name="Naylor J."/>
            <person name="Newes C."/>
            <person name="Nguyen C."/>
            <person name="Nguyen N."/>
            <person name="Nguyen T."/>
            <person name="Nicol R."/>
            <person name="Nielsen C."/>
            <person name="Nizzari M."/>
            <person name="Norbu C."/>
            <person name="Norbu N."/>
            <person name="O'donnell P."/>
            <person name="Okoawo O."/>
            <person name="O'leary S."/>
            <person name="Omotosho B."/>
            <person name="O'neill K."/>
            <person name="Osman S."/>
            <person name="Parker S."/>
            <person name="Perrin D."/>
            <person name="Phunkhang P."/>
            <person name="Piqani B."/>
            <person name="Purcell S."/>
            <person name="Rachupka T."/>
            <person name="Ramasamy U."/>
            <person name="Rameau R."/>
            <person name="Ray V."/>
            <person name="Raymond C."/>
            <person name="Retta R."/>
            <person name="Richardson S."/>
            <person name="Rise C."/>
            <person name="Rodriguez J."/>
            <person name="Rogers J."/>
            <person name="Rogov P."/>
            <person name="Rutman M."/>
            <person name="Schupbach R."/>
            <person name="Seaman C."/>
            <person name="Settipalli S."/>
            <person name="Sharpe T."/>
            <person name="Sheridan J."/>
            <person name="Sherpa N."/>
            <person name="Shi J."/>
            <person name="Smirnov S."/>
            <person name="Smith C."/>
            <person name="Sougnez C."/>
            <person name="Spencer B."/>
            <person name="Stalker J."/>
            <person name="Stange-thomann N."/>
            <person name="Stavropoulos S."/>
            <person name="Stetson K."/>
            <person name="Stone C."/>
            <person name="Stone S."/>
            <person name="Stubbs M."/>
            <person name="Talamas J."/>
            <person name="Tchuinga P."/>
            <person name="Tenzing P."/>
            <person name="Tesfaye S."/>
            <person name="Theodore J."/>
            <person name="Thoulutsang Y."/>
            <person name="Topham K."/>
            <person name="Towey S."/>
            <person name="Tsamla T."/>
            <person name="Tsomo N."/>
            <person name="Vallee D."/>
            <person name="Vassiliev H."/>
            <person name="Venkataraman V."/>
            <person name="Vinson J."/>
            <person name="Vo A."/>
            <person name="Wade C."/>
            <person name="Wang S."/>
            <person name="Wangchuk T."/>
            <person name="Wangdi T."/>
            <person name="Whittaker C."/>
            <person name="Wilkinson J."/>
            <person name="Wu Y."/>
            <person name="Wyman D."/>
            <person name="Yadav S."/>
            <person name="Yang S."/>
            <person name="Yang X."/>
            <person name="Yeager S."/>
            <person name="Yee E."/>
            <person name="Young G."/>
            <person name="Zainoun J."/>
            <person name="Zembeck L."/>
            <person name="Zimmer A."/>
            <person name="Zody M."/>
            <person name="Lander E."/>
        </authorList>
    </citation>
    <scope>NUCLEOTIDE SEQUENCE [LARGE SCALE GENOMIC DNA]</scope>
</reference>
<feature type="compositionally biased region" description="Low complexity" evidence="1">
    <location>
        <begin position="95"/>
        <end position="115"/>
    </location>
</feature>
<feature type="region of interest" description="Disordered" evidence="1">
    <location>
        <begin position="62"/>
        <end position="115"/>
    </location>
</feature>
<dbReference type="AlphaFoldDB" id="H2Y7X8"/>
<dbReference type="Proteomes" id="UP000007875">
    <property type="component" value="Unassembled WGS sequence"/>
</dbReference>
<sequence>MQGAANRIPVFAYTKMHANPPITTVTEQCWWPNANEDSYHIHEYNDRRIKYHFARPKSCHFADHSRKNKVSKPRPNTAFSPSTTTMSVTGEKYVTTTSPTVTSTPSTSTHSRSSTPDQLLMHEVYDIYSQSLSTPNLLRRPVTEMSKRSTNDEFPTCEDFRQSAMEFLLQKLDLGIEDEFKPTVVEPVKPTPQPKLAIDITLCDSAGTLLGIKEEPLWDNSATSNPSDVIQNKSNTKSTCA</sequence>
<dbReference type="Ensembl" id="ENSCSAVT00000001444.1">
    <property type="protein sequence ID" value="ENSCSAVP00000001426.1"/>
    <property type="gene ID" value="ENSCSAVG00000000805.1"/>
</dbReference>
<dbReference type="InParanoid" id="H2Y7X8"/>
<protein>
    <submittedName>
        <fullName evidence="2">Uncharacterized protein</fullName>
    </submittedName>
</protein>
<dbReference type="GeneTree" id="ENSGT00660000097465"/>